<dbReference type="InterPro" id="IPR046341">
    <property type="entry name" value="SET_dom_sf"/>
</dbReference>
<keyword evidence="2" id="KW-0812">Transmembrane</keyword>
<sequence length="1459" mass="173116">MICEQYSDAHTTRNLYFIQFYNYRLIMSISEIYSSIRKVCEKVDKDNDSTCFSKASSQLEFILTNNMNLNKDFSESFVPAFEREIMRTKKSLEDAQRFKQFCNLYKNMTDSSFADKAMFNINMAIISAPIRDNNLLFQCFSQRSILHSNQNDYESSLKDLDHALEIRLSYTLIERKVDILNRLNRQSEAYRMLANIIQENEKILSIDKLKQFKKLKKQSRKFKSPFGIDDRQSSMDDSLDVTIDRRIKIAKIQCDRYDFQTNAEIAANTEILSEQPMIISFTADFLHDYCHNCHKKVTNTFWPCFNCTEVVFCTKKCAEHALHTFHQYECGLLSLMREKLGNQSTTVYRDFIQLPQLNLAIHRDEVSNLNKDSHQSIMKKILYSNHTLSQFQTFSFQSCLDQLEQTTKGLELEQARQWFFISQRELYQRIVRRKPLRRSVELCNAIILFMIYCYKMNVDMQQFERKDLIEIIEHFAISFVRTQLNEYSWQQKENQERQQVASFQCLFGSHINHECEPNAEWTFDGKKFVVKTIKNIAANESITITYGVPKDYSLLKRQRYLQNLYIMCACTKCLEETRNSYFAIRCEYCNGPIPYDVNEFVNDWCMMCERKYESPSIMSLVQKQFQILQRAIRLIGGITNQKTILENIEEMMGSLASYIYLESSLFIQMVTKLCDRYFELQMWSQAIEWYQWFVNVTNLHISYNKENEIIYYYNLKKWSNAYLNYLEQNVRTGKTNISIEYLQTAIYLFAEQRKLLESLQQMNRFEVIDSIQLKNMTRSLTQDLQCKDYRLRQVCLEILKTKNINDSMANGDELVKDLFAEKTEFDKFKPNMYNYAHELSASISLENYLLLRLQLELKKTSTLRIVIIAIVLHSLFSILLIHNYLNYYSDTYHSKHSTSHEHPDKGKISIFSKPITNDDIDCERRYKLIKMDFNDPTVFGPNAINLLHSNLIQSKQLTHIGWFSDHFRWDEKIQCFNNRWTLCDKIFIAKCKPNSIRAIYQFVPFKLESNVRHLFFSLRATAEQLVEQSHDGFYGMLALIEFIDFTDEIIKLKFRYESESWSLRVEDYRSTKTIKSVTIMLACYGYSGIASFTDVRLTSESAGLDPLFSAYDICSWCSFKLTDHQVKKSNQFSNPEYEILKMPRYEKSISNHQITFVSQVSMDRLVILEQSLRTWNGPVSISIYVLTNNSTNGRIQDWQRLYINKKIGSLKIALEKSTIILVPSVNPDHYPINVLRNLAIKMVQTRFMFLVDADFQPSPNLEANFLSSMNKYHSNYLRQHDMNGCRIAFVVPAFEYLDIPNKEDPILKSKDELIQLIHRDDPMIEPFRLHESNEVHGLTNYWKWYHANRPYNITYKFHDKYEPYIIVEKNSYFPMYDENLFNYGMNKVMHITEMFAANYTFEVLDNVWTIHFQHRSTPYYTDFLKNLTYRLRNRAERFKVLQRIIYQYDVLLDQCRLRN</sequence>
<dbReference type="CDD" id="cd20071">
    <property type="entry name" value="SET_SMYD"/>
    <property type="match status" value="1"/>
</dbReference>
<evidence type="ECO:0000256" key="1">
    <source>
        <dbReference type="ARBA" id="ARBA00004606"/>
    </source>
</evidence>
<feature type="domain" description="SET" evidence="7">
    <location>
        <begin position="245"/>
        <end position="547"/>
    </location>
</feature>
<dbReference type="InterPro" id="IPR029044">
    <property type="entry name" value="Nucleotide-diphossugar_trans"/>
</dbReference>
<dbReference type="SUPFAM" id="SSF82199">
    <property type="entry name" value="SET domain"/>
    <property type="match status" value="1"/>
</dbReference>
<dbReference type="Gene3D" id="3.90.550.10">
    <property type="entry name" value="Spore Coat Polysaccharide Biosynthesis Protein SpsA, Chain A"/>
    <property type="match status" value="1"/>
</dbReference>
<evidence type="ECO:0000259" key="7">
    <source>
        <dbReference type="PROSITE" id="PS50280"/>
    </source>
</evidence>
<keyword evidence="6" id="KW-0325">Glycoprotein</keyword>
<keyword evidence="5" id="KW-0472">Membrane</keyword>
<accession>A0ABQ8J938</accession>
<keyword evidence="9" id="KW-1185">Reference proteome</keyword>
<reference evidence="8 9" key="2">
    <citation type="journal article" date="2022" name="Mol. Biol. Evol.">
        <title>Comparative Genomics Reveals Insights into the Divergent Evolution of Astigmatic Mites and Household Pest Adaptations.</title>
        <authorList>
            <person name="Xiong Q."/>
            <person name="Wan A.T."/>
            <person name="Liu X."/>
            <person name="Fung C.S."/>
            <person name="Xiao X."/>
            <person name="Malainual N."/>
            <person name="Hou J."/>
            <person name="Wang L."/>
            <person name="Wang M."/>
            <person name="Yang K.Y."/>
            <person name="Cui Y."/>
            <person name="Leung E.L."/>
            <person name="Nong W."/>
            <person name="Shin S.K."/>
            <person name="Au S.W."/>
            <person name="Jeong K.Y."/>
            <person name="Chew F.T."/>
            <person name="Hui J.H."/>
            <person name="Leung T.F."/>
            <person name="Tungtrongchitr A."/>
            <person name="Zhong N."/>
            <person name="Liu Z."/>
            <person name="Tsui S.K."/>
        </authorList>
    </citation>
    <scope>NUCLEOTIDE SEQUENCE [LARGE SCALE GENOMIC DNA]</scope>
    <source>
        <strain evidence="8">Derp</strain>
    </source>
</reference>
<dbReference type="Pfam" id="PF00856">
    <property type="entry name" value="SET"/>
    <property type="match status" value="1"/>
</dbReference>
<evidence type="ECO:0000256" key="5">
    <source>
        <dbReference type="ARBA" id="ARBA00023136"/>
    </source>
</evidence>
<keyword evidence="3" id="KW-0735">Signal-anchor</keyword>
<organism evidence="8 9">
    <name type="scientific">Dermatophagoides pteronyssinus</name>
    <name type="common">European house dust mite</name>
    <dbReference type="NCBI Taxonomy" id="6956"/>
    <lineage>
        <taxon>Eukaryota</taxon>
        <taxon>Metazoa</taxon>
        <taxon>Ecdysozoa</taxon>
        <taxon>Arthropoda</taxon>
        <taxon>Chelicerata</taxon>
        <taxon>Arachnida</taxon>
        <taxon>Acari</taxon>
        <taxon>Acariformes</taxon>
        <taxon>Sarcoptiformes</taxon>
        <taxon>Astigmata</taxon>
        <taxon>Psoroptidia</taxon>
        <taxon>Analgoidea</taxon>
        <taxon>Pyroglyphidae</taxon>
        <taxon>Dermatophagoidinae</taxon>
        <taxon>Dermatophagoides</taxon>
    </lineage>
</organism>
<dbReference type="PROSITE" id="PS50280">
    <property type="entry name" value="SET"/>
    <property type="match status" value="1"/>
</dbReference>
<dbReference type="InterPro" id="IPR001214">
    <property type="entry name" value="SET_dom"/>
</dbReference>
<dbReference type="PANTHER" id="PTHR12270">
    <property type="entry name" value="GLYCOSYLTRANSFERASE-RELATED"/>
    <property type="match status" value="1"/>
</dbReference>
<reference evidence="8 9" key="1">
    <citation type="journal article" date="2018" name="J. Allergy Clin. Immunol.">
        <title>High-quality assembly of Dermatophagoides pteronyssinus genome and transcriptome reveals a wide range of novel allergens.</title>
        <authorList>
            <person name="Liu X.Y."/>
            <person name="Yang K.Y."/>
            <person name="Wang M.Q."/>
            <person name="Kwok J.S."/>
            <person name="Zeng X."/>
            <person name="Yang Z."/>
            <person name="Xiao X.J."/>
            <person name="Lau C.P."/>
            <person name="Li Y."/>
            <person name="Huang Z.M."/>
            <person name="Ba J.G."/>
            <person name="Yim A.K."/>
            <person name="Ouyang C.Y."/>
            <person name="Ngai S.M."/>
            <person name="Chan T.F."/>
            <person name="Leung E.L."/>
            <person name="Liu L."/>
            <person name="Liu Z.G."/>
            <person name="Tsui S.K."/>
        </authorList>
    </citation>
    <scope>NUCLEOTIDE SEQUENCE [LARGE SCALE GENOMIC DNA]</scope>
    <source>
        <strain evidence="8">Derp</strain>
    </source>
</reference>
<proteinExistence type="predicted"/>
<dbReference type="Gene3D" id="6.10.140.2220">
    <property type="match status" value="1"/>
</dbReference>
<dbReference type="Proteomes" id="UP000887458">
    <property type="component" value="Unassembled WGS sequence"/>
</dbReference>
<protein>
    <recommendedName>
        <fullName evidence="7">SET domain-containing protein</fullName>
    </recommendedName>
</protein>
<keyword evidence="4" id="KW-1133">Transmembrane helix</keyword>
<dbReference type="InterPro" id="IPR051292">
    <property type="entry name" value="Xyl/GlcA_transferase"/>
</dbReference>
<evidence type="ECO:0000256" key="3">
    <source>
        <dbReference type="ARBA" id="ARBA00022968"/>
    </source>
</evidence>
<dbReference type="EMBL" id="NJHN03000060">
    <property type="protein sequence ID" value="KAH9419123.1"/>
    <property type="molecule type" value="Genomic_DNA"/>
</dbReference>
<evidence type="ECO:0000256" key="6">
    <source>
        <dbReference type="ARBA" id="ARBA00023180"/>
    </source>
</evidence>
<dbReference type="Gene3D" id="2.170.270.10">
    <property type="entry name" value="SET domain"/>
    <property type="match status" value="2"/>
</dbReference>
<evidence type="ECO:0000313" key="8">
    <source>
        <dbReference type="EMBL" id="KAH9419123.1"/>
    </source>
</evidence>
<dbReference type="Pfam" id="PF13896">
    <property type="entry name" value="Glyco_transf_49"/>
    <property type="match status" value="1"/>
</dbReference>
<dbReference type="SUPFAM" id="SSF53448">
    <property type="entry name" value="Nucleotide-diphospho-sugar transferases"/>
    <property type="match status" value="1"/>
</dbReference>
<name>A0ABQ8J938_DERPT</name>
<evidence type="ECO:0000256" key="4">
    <source>
        <dbReference type="ARBA" id="ARBA00022989"/>
    </source>
</evidence>
<gene>
    <name evidence="8" type="ORF">DERP_005627</name>
</gene>
<comment type="caution">
    <text evidence="8">The sequence shown here is derived from an EMBL/GenBank/DDBJ whole genome shotgun (WGS) entry which is preliminary data.</text>
</comment>
<evidence type="ECO:0000313" key="9">
    <source>
        <dbReference type="Proteomes" id="UP000887458"/>
    </source>
</evidence>
<dbReference type="Gene3D" id="1.10.220.160">
    <property type="match status" value="1"/>
</dbReference>
<evidence type="ECO:0000256" key="2">
    <source>
        <dbReference type="ARBA" id="ARBA00022692"/>
    </source>
</evidence>
<dbReference type="PANTHER" id="PTHR12270:SF52">
    <property type="entry name" value="GLYCOSYLTRANSFERASE-LIKE PROTEIN GNT13-RELATED"/>
    <property type="match status" value="1"/>
</dbReference>
<comment type="subcellular location">
    <subcellularLocation>
        <location evidence="1">Membrane</location>
        <topology evidence="1">Single-pass type II membrane protein</topology>
    </subcellularLocation>
</comment>